<evidence type="ECO:0000256" key="6">
    <source>
        <dbReference type="ARBA" id="ARBA00022968"/>
    </source>
</evidence>
<evidence type="ECO:0000259" key="12">
    <source>
        <dbReference type="Pfam" id="PF00852"/>
    </source>
</evidence>
<dbReference type="InterPro" id="IPR001503">
    <property type="entry name" value="Glyco_trans_10"/>
</dbReference>
<dbReference type="PANTHER" id="PTHR11929">
    <property type="entry name" value="ALPHA- 1,3 -FUCOSYLTRANSFERASE"/>
    <property type="match status" value="1"/>
</dbReference>
<dbReference type="FunFam" id="3.40.50.11660:FF:000002">
    <property type="entry name" value="Alpha-(1,3)-fucosyltransferase"/>
    <property type="match status" value="1"/>
</dbReference>
<dbReference type="Gene3D" id="3.40.50.11660">
    <property type="entry name" value="Glycosyl transferase family 10, C-terminal domain"/>
    <property type="match status" value="1"/>
</dbReference>
<dbReference type="InterPro" id="IPR055270">
    <property type="entry name" value="Glyco_tran_10_C"/>
</dbReference>
<evidence type="ECO:0000256" key="2">
    <source>
        <dbReference type="ARBA" id="ARBA00008919"/>
    </source>
</evidence>
<dbReference type="InterPro" id="IPR031481">
    <property type="entry name" value="Glyco_tran_10_N"/>
</dbReference>
<proteinExistence type="inferred from homology"/>
<evidence type="ECO:0000256" key="1">
    <source>
        <dbReference type="ARBA" id="ARBA00004606"/>
    </source>
</evidence>
<reference evidence="14" key="1">
    <citation type="submission" date="2020-05" db="EMBL/GenBank/DDBJ databases">
        <title>Chitinophaga laudate sp. nov., isolated from a tropical peat swamp.</title>
        <authorList>
            <person name="Goh C.B.S."/>
            <person name="Lee M.S."/>
            <person name="Parimannan S."/>
            <person name="Pasbakhsh P."/>
            <person name="Yule C.M."/>
            <person name="Rajandas H."/>
            <person name="Loke S."/>
            <person name="Croft L."/>
            <person name="Tan J.B.L."/>
        </authorList>
    </citation>
    <scope>NUCLEOTIDE SEQUENCE</scope>
    <source>
        <strain evidence="14">Mgbs1</strain>
    </source>
</reference>
<name>A0A3S1D3Z3_9BACT</name>
<comment type="similarity">
    <text evidence="2">Belongs to the glycosyltransferase 10 family.</text>
</comment>
<evidence type="ECO:0000256" key="4">
    <source>
        <dbReference type="ARBA" id="ARBA00022679"/>
    </source>
</evidence>
<keyword evidence="7" id="KW-1133">Transmembrane helix</keyword>
<keyword evidence="15" id="KW-1185">Reference proteome</keyword>
<gene>
    <name evidence="14" type="ORF">ECE50_010285</name>
</gene>
<feature type="domain" description="Fucosyltransferase N-terminal" evidence="13">
    <location>
        <begin position="5"/>
        <end position="103"/>
    </location>
</feature>
<comment type="subcellular location">
    <subcellularLocation>
        <location evidence="10">Endomembrane system</location>
        <topology evidence="10">Single-pass membrane protein</topology>
    </subcellularLocation>
    <subcellularLocation>
        <location evidence="1">Membrane</location>
        <topology evidence="1">Single-pass type II membrane protein</topology>
    </subcellularLocation>
</comment>
<keyword evidence="8" id="KW-0472">Membrane</keyword>
<feature type="domain" description="Fucosyltransferase C-terminal" evidence="12">
    <location>
        <begin position="119"/>
        <end position="262"/>
    </location>
</feature>
<dbReference type="OrthoDB" id="9791032at2"/>
<evidence type="ECO:0000313" key="14">
    <source>
        <dbReference type="EMBL" id="NSL87218.1"/>
    </source>
</evidence>
<dbReference type="AlphaFoldDB" id="A0A3S1D3Z3"/>
<evidence type="ECO:0000256" key="9">
    <source>
        <dbReference type="ARBA" id="ARBA00023180"/>
    </source>
</evidence>
<dbReference type="SUPFAM" id="SSF53756">
    <property type="entry name" value="UDP-Glycosyltransferase/glycogen phosphorylase"/>
    <property type="match status" value="1"/>
</dbReference>
<evidence type="ECO:0000256" key="8">
    <source>
        <dbReference type="ARBA" id="ARBA00023136"/>
    </source>
</evidence>
<evidence type="ECO:0000256" key="11">
    <source>
        <dbReference type="ARBA" id="ARBA00043952"/>
    </source>
</evidence>
<keyword evidence="4" id="KW-0808">Transferase</keyword>
<dbReference type="Pfam" id="PF00852">
    <property type="entry name" value="Glyco_transf_10"/>
    <property type="match status" value="1"/>
</dbReference>
<evidence type="ECO:0000313" key="15">
    <source>
        <dbReference type="Proteomes" id="UP000281028"/>
    </source>
</evidence>
<comment type="caution">
    <text evidence="14">The sequence shown here is derived from an EMBL/GenBank/DDBJ whole genome shotgun (WGS) entry which is preliminary data.</text>
</comment>
<sequence length="297" mass="34296">MRTYTILFYNTMWGHLGDLDELQIPPDIRIEKDISLAPVADVIVFHMPTLERAPLLTKQPGQLWVFWTLECDLNYPYLYTPEIQALFDVHMTYRLNADITVPYILPAYREELRRKSGPKDGFVNAFISSGINGSKRNEYLQELMQLLDVHSYGKVFNNRKITGDNGRQTKLDIIARYKFTLAFENAVATDYITEKFYDPLIAGSVPVYLGAPNIRELAPGNHCFINVADFNTASALAAYLLELDRNEDEYGRFFDWKEQAFAPDFSALLDMQEIPTFIRLFDLIRKMKEANEPPKKI</sequence>
<dbReference type="Proteomes" id="UP000281028">
    <property type="component" value="Unassembled WGS sequence"/>
</dbReference>
<evidence type="ECO:0000259" key="13">
    <source>
        <dbReference type="Pfam" id="PF17039"/>
    </source>
</evidence>
<evidence type="ECO:0000256" key="3">
    <source>
        <dbReference type="ARBA" id="ARBA00022676"/>
    </source>
</evidence>
<dbReference type="Pfam" id="PF17039">
    <property type="entry name" value="Glyco_tran_10_N"/>
    <property type="match status" value="1"/>
</dbReference>
<organism evidence="14 15">
    <name type="scientific">Chitinophaga solisilvae</name>
    <dbReference type="NCBI Taxonomy" id="1233460"/>
    <lineage>
        <taxon>Bacteria</taxon>
        <taxon>Pseudomonadati</taxon>
        <taxon>Bacteroidota</taxon>
        <taxon>Chitinophagia</taxon>
        <taxon>Chitinophagales</taxon>
        <taxon>Chitinophagaceae</taxon>
        <taxon>Chitinophaga</taxon>
    </lineage>
</organism>
<dbReference type="GO" id="GO:0016020">
    <property type="term" value="C:membrane"/>
    <property type="evidence" value="ECO:0007669"/>
    <property type="project" value="UniProtKB-SubCell"/>
</dbReference>
<evidence type="ECO:0000256" key="10">
    <source>
        <dbReference type="ARBA" id="ARBA00037847"/>
    </source>
</evidence>
<keyword evidence="5" id="KW-0812">Transmembrane</keyword>
<evidence type="ECO:0000256" key="7">
    <source>
        <dbReference type="ARBA" id="ARBA00022989"/>
    </source>
</evidence>
<dbReference type="GO" id="GO:0008417">
    <property type="term" value="F:fucosyltransferase activity"/>
    <property type="evidence" value="ECO:0007669"/>
    <property type="project" value="InterPro"/>
</dbReference>
<dbReference type="PANTHER" id="PTHR11929:SF194">
    <property type="entry name" value="ALPHA-(1,3)-FUCOSYLTRANSFERASE 10"/>
    <property type="match status" value="1"/>
</dbReference>
<comment type="pathway">
    <text evidence="11">Protein modification.</text>
</comment>
<keyword evidence="3" id="KW-0328">Glycosyltransferase</keyword>
<dbReference type="InterPro" id="IPR038577">
    <property type="entry name" value="GT10-like_C_sf"/>
</dbReference>
<protein>
    <submittedName>
        <fullName evidence="14">Alpha-1,3-fucosyltransferase</fullName>
    </submittedName>
</protein>
<keyword evidence="6" id="KW-0735">Signal-anchor</keyword>
<evidence type="ECO:0000256" key="5">
    <source>
        <dbReference type="ARBA" id="ARBA00022692"/>
    </source>
</evidence>
<accession>A0A3S1D3Z3</accession>
<dbReference type="GO" id="GO:0012505">
    <property type="term" value="C:endomembrane system"/>
    <property type="evidence" value="ECO:0007669"/>
    <property type="project" value="UniProtKB-SubCell"/>
</dbReference>
<dbReference type="EMBL" id="RIAR02000001">
    <property type="protein sequence ID" value="NSL87218.1"/>
    <property type="molecule type" value="Genomic_DNA"/>
</dbReference>
<keyword evidence="9" id="KW-0325">Glycoprotein</keyword>